<evidence type="ECO:0000313" key="2">
    <source>
        <dbReference type="Proteomes" id="UP000267606"/>
    </source>
</evidence>
<proteinExistence type="predicted"/>
<dbReference type="Proteomes" id="UP000267606">
    <property type="component" value="Unassembled WGS sequence"/>
</dbReference>
<evidence type="ECO:0000313" key="1">
    <source>
        <dbReference type="EMBL" id="VDO83242.1"/>
    </source>
</evidence>
<keyword evidence="2" id="KW-1185">Reference proteome</keyword>
<dbReference type="STRING" id="387005.A0A183HXP0"/>
<sequence length="81" mass="9763">MELRIQKGMELRQRNVSRDVNGARNGAEKDMMKDFKVDLIDKVFFLPSFHTVFFYHFNVTCQNYHKSYQSVEFSQLFYVEI</sequence>
<gene>
    <name evidence="1" type="ORF">OFLC_LOCUS12253</name>
</gene>
<dbReference type="WBParaSite" id="OFLC_0001225301-mRNA-1">
    <property type="protein sequence ID" value="OFLC_0001225301-mRNA-1"/>
    <property type="gene ID" value="OFLC_0001225301"/>
</dbReference>
<dbReference type="AlphaFoldDB" id="A0A183HXP0"/>
<protein>
    <submittedName>
        <fullName evidence="1 3">Uncharacterized protein</fullName>
    </submittedName>
</protein>
<organism evidence="3">
    <name type="scientific">Onchocerca flexuosa</name>
    <dbReference type="NCBI Taxonomy" id="387005"/>
    <lineage>
        <taxon>Eukaryota</taxon>
        <taxon>Metazoa</taxon>
        <taxon>Ecdysozoa</taxon>
        <taxon>Nematoda</taxon>
        <taxon>Chromadorea</taxon>
        <taxon>Rhabditida</taxon>
        <taxon>Spirurina</taxon>
        <taxon>Spiruromorpha</taxon>
        <taxon>Filarioidea</taxon>
        <taxon>Onchocercidae</taxon>
        <taxon>Onchocerca</taxon>
    </lineage>
</organism>
<name>A0A183HXP0_9BILA</name>
<dbReference type="EMBL" id="UZAJ01018790">
    <property type="protein sequence ID" value="VDO83242.1"/>
    <property type="molecule type" value="Genomic_DNA"/>
</dbReference>
<evidence type="ECO:0000313" key="3">
    <source>
        <dbReference type="WBParaSite" id="OFLC_0001225301-mRNA-1"/>
    </source>
</evidence>
<reference evidence="1 2" key="2">
    <citation type="submission" date="2018-11" db="EMBL/GenBank/DDBJ databases">
        <authorList>
            <consortium name="Pathogen Informatics"/>
        </authorList>
    </citation>
    <scope>NUCLEOTIDE SEQUENCE [LARGE SCALE GENOMIC DNA]</scope>
</reference>
<reference evidence="3" key="1">
    <citation type="submission" date="2016-06" db="UniProtKB">
        <authorList>
            <consortium name="WormBaseParasite"/>
        </authorList>
    </citation>
    <scope>IDENTIFICATION</scope>
</reference>
<accession>A0A183HXP0</accession>